<evidence type="ECO:0000256" key="1">
    <source>
        <dbReference type="SAM" id="MobiDB-lite"/>
    </source>
</evidence>
<evidence type="ECO:0000313" key="3">
    <source>
        <dbReference type="Proteomes" id="UP001187343"/>
    </source>
</evidence>
<gene>
    <name evidence="2" type="ORF">Q8A67_025303</name>
</gene>
<dbReference type="Proteomes" id="UP001187343">
    <property type="component" value="Unassembled WGS sequence"/>
</dbReference>
<sequence length="140" mass="15927">MTLLCRRDRREERSNESEGKGSGSPQGSPATKRHLTGGRWTRPPFERHRVSHGLPEECLCRGSKGLDKDQEGLYNEELHGKATVSCDYHIRMRNICNKTDTCSCELLRFGKETFLETQHQSFRCLLVCGMKSHAADIKCT</sequence>
<accession>A0AA88NZC8</accession>
<dbReference type="AlphaFoldDB" id="A0AA88NZC8"/>
<comment type="caution">
    <text evidence="2">The sequence shown here is derived from an EMBL/GenBank/DDBJ whole genome shotgun (WGS) entry which is preliminary data.</text>
</comment>
<evidence type="ECO:0000313" key="2">
    <source>
        <dbReference type="EMBL" id="KAK2867186.1"/>
    </source>
</evidence>
<proteinExistence type="predicted"/>
<reference evidence="2" key="1">
    <citation type="submission" date="2023-08" db="EMBL/GenBank/DDBJ databases">
        <title>Chromosome-level Genome Assembly of mud carp (Cirrhinus molitorella).</title>
        <authorList>
            <person name="Liu H."/>
        </authorList>
    </citation>
    <scope>NUCLEOTIDE SEQUENCE</scope>
    <source>
        <strain evidence="2">Prfri</strain>
        <tissue evidence="2">Muscle</tissue>
    </source>
</reference>
<keyword evidence="3" id="KW-1185">Reference proteome</keyword>
<name>A0AA88NZC8_9TELE</name>
<feature type="region of interest" description="Disordered" evidence="1">
    <location>
        <begin position="1"/>
        <end position="46"/>
    </location>
</feature>
<organism evidence="2 3">
    <name type="scientific">Cirrhinus molitorella</name>
    <name type="common">mud carp</name>
    <dbReference type="NCBI Taxonomy" id="172907"/>
    <lineage>
        <taxon>Eukaryota</taxon>
        <taxon>Metazoa</taxon>
        <taxon>Chordata</taxon>
        <taxon>Craniata</taxon>
        <taxon>Vertebrata</taxon>
        <taxon>Euteleostomi</taxon>
        <taxon>Actinopterygii</taxon>
        <taxon>Neopterygii</taxon>
        <taxon>Teleostei</taxon>
        <taxon>Ostariophysi</taxon>
        <taxon>Cypriniformes</taxon>
        <taxon>Cyprinidae</taxon>
        <taxon>Labeoninae</taxon>
        <taxon>Labeonini</taxon>
        <taxon>Cirrhinus</taxon>
    </lineage>
</organism>
<feature type="compositionally biased region" description="Basic and acidic residues" evidence="1">
    <location>
        <begin position="1"/>
        <end position="19"/>
    </location>
</feature>
<dbReference type="EMBL" id="JAUYZG010000025">
    <property type="protein sequence ID" value="KAK2867186.1"/>
    <property type="molecule type" value="Genomic_DNA"/>
</dbReference>
<protein>
    <submittedName>
        <fullName evidence="2">Uncharacterized protein</fullName>
    </submittedName>
</protein>